<name>A0ABW3HAR7_9SPHN</name>
<evidence type="ECO:0000313" key="5">
    <source>
        <dbReference type="EMBL" id="MFD0947535.1"/>
    </source>
</evidence>
<dbReference type="EMBL" id="JBHTJG010000007">
    <property type="protein sequence ID" value="MFD0947535.1"/>
    <property type="molecule type" value="Genomic_DNA"/>
</dbReference>
<dbReference type="PANTHER" id="PTHR42776:SF27">
    <property type="entry name" value="DIPEPTIDYL PEPTIDASE FAMILY MEMBER 6"/>
    <property type="match status" value="1"/>
</dbReference>
<comment type="caution">
    <text evidence="5">The sequence shown here is derived from an EMBL/GenBank/DDBJ whole genome shotgun (WGS) entry which is preliminary data.</text>
</comment>
<keyword evidence="3" id="KW-0732">Signal</keyword>
<accession>A0ABW3HAR7</accession>
<dbReference type="InterPro" id="IPR011659">
    <property type="entry name" value="WD40"/>
</dbReference>
<dbReference type="RefSeq" id="WP_264945176.1">
    <property type="nucleotide sequence ID" value="NZ_JAPDRA010000007.1"/>
</dbReference>
<sequence>MVIRPTLISLLILSSGSISAHAAPTSCAERLLPSSPRAATGRKAVTARDLVELRDFGRIDDGLGRPSFRVSPDGTLAALTLRRANPDTDDYCIGVVLVSLRGRFAPRLLDVGGTIFPSPSDVHGIPAIPTGLPGDATPIWSPDGRWLAFLRRDAGVTQIWRVGLDGKPATQLSHLSTEPSAPRWAPDGQSILFATRSALDAGRAAIEREGRVGFHYDERFWSVSESYPHPPLPLPNELNRVDLSTGRVTPVLEDKGAIAGSDRASPPAGASLVAEGPQGRVAWVGPDEPGHAAAGQKLYVRTRDGDQRCPELLCRQQIAGLWWSPTGELLILTGGNAENAGRMALYRWRPGKATPSKVLETRDWLVGCQLVSANLVCARETALHPRTLVAIDMATARFVTLYDPNPEFGHVRLGSVERLSWTDRDGVETYGDLVLPPSHRLGQKHPLIVVQYLSRGFLRGGIGDEYPIQLFAAHGFAVLSVQMPGNAANVDAETDFNERQRLRARNWSWRRRAFTALDAGVDAAIAKGVIEADSIGITGMSDGSSTVQFALINSSRFKAASVSTCCDDPSNLFTVGPSFAASTRAWRYPAAGDQARDFWKPQSLALNADSIRTPLLMQLPDGEFRAASETFASLQSHGAPVEMFVFPDERHTKNHPAHRLAIYARNVSWFDFWLLGQDHPELARPEDLARWVIMRATLPSRRLGS</sequence>
<keyword evidence="2" id="KW-0720">Serine protease</keyword>
<dbReference type="PANTHER" id="PTHR42776">
    <property type="entry name" value="SERINE PEPTIDASE S9 FAMILY MEMBER"/>
    <property type="match status" value="1"/>
</dbReference>
<reference evidence="6" key="1">
    <citation type="journal article" date="2019" name="Int. J. Syst. Evol. Microbiol.">
        <title>The Global Catalogue of Microorganisms (GCM) 10K type strain sequencing project: providing services to taxonomists for standard genome sequencing and annotation.</title>
        <authorList>
            <consortium name="The Broad Institute Genomics Platform"/>
            <consortium name="The Broad Institute Genome Sequencing Center for Infectious Disease"/>
            <person name="Wu L."/>
            <person name="Ma J."/>
        </authorList>
    </citation>
    <scope>NUCLEOTIDE SEQUENCE [LARGE SCALE GENOMIC DNA]</scope>
    <source>
        <strain evidence="6">CCUG 62982</strain>
    </source>
</reference>
<evidence type="ECO:0000256" key="3">
    <source>
        <dbReference type="SAM" id="SignalP"/>
    </source>
</evidence>
<dbReference type="SUPFAM" id="SSF82171">
    <property type="entry name" value="DPP6 N-terminal domain-like"/>
    <property type="match status" value="1"/>
</dbReference>
<feature type="domain" description="Peptidase S9 prolyl oligopeptidase catalytic" evidence="4">
    <location>
        <begin position="468"/>
        <end position="674"/>
    </location>
</feature>
<dbReference type="InterPro" id="IPR011042">
    <property type="entry name" value="6-blade_b-propeller_TolB-like"/>
</dbReference>
<evidence type="ECO:0000256" key="2">
    <source>
        <dbReference type="ARBA" id="ARBA00022825"/>
    </source>
</evidence>
<protein>
    <submittedName>
        <fullName evidence="5">Atxe2 family lasso peptide isopeptidase</fullName>
    </submittedName>
</protein>
<dbReference type="InterPro" id="IPR029058">
    <property type="entry name" value="AB_hydrolase_fold"/>
</dbReference>
<dbReference type="Gene3D" id="2.120.10.30">
    <property type="entry name" value="TolB, C-terminal domain"/>
    <property type="match status" value="1"/>
</dbReference>
<dbReference type="Pfam" id="PF00326">
    <property type="entry name" value="Peptidase_S9"/>
    <property type="match status" value="1"/>
</dbReference>
<dbReference type="SUPFAM" id="SSF53474">
    <property type="entry name" value="alpha/beta-Hydrolases"/>
    <property type="match status" value="1"/>
</dbReference>
<proteinExistence type="predicted"/>
<dbReference type="Pfam" id="PF07676">
    <property type="entry name" value="PD40"/>
    <property type="match status" value="2"/>
</dbReference>
<dbReference type="InterPro" id="IPR001375">
    <property type="entry name" value="Peptidase_S9_cat"/>
</dbReference>
<keyword evidence="1" id="KW-0378">Hydrolase</keyword>
<evidence type="ECO:0000256" key="1">
    <source>
        <dbReference type="ARBA" id="ARBA00022801"/>
    </source>
</evidence>
<dbReference type="NCBIfam" id="NF033523">
    <property type="entry name" value="lasso_peptidase"/>
    <property type="match status" value="1"/>
</dbReference>
<feature type="chain" id="PRO_5045850898" evidence="3">
    <location>
        <begin position="23"/>
        <end position="705"/>
    </location>
</feature>
<dbReference type="InterPro" id="IPR053536">
    <property type="entry name" value="Lasso_peptide_isopeptidase"/>
</dbReference>
<dbReference type="Proteomes" id="UP001596977">
    <property type="component" value="Unassembled WGS sequence"/>
</dbReference>
<feature type="signal peptide" evidence="3">
    <location>
        <begin position="1"/>
        <end position="22"/>
    </location>
</feature>
<gene>
    <name evidence="5" type="ORF">ACFQ1E_14390</name>
</gene>
<dbReference type="Gene3D" id="3.40.50.1820">
    <property type="entry name" value="alpha/beta hydrolase"/>
    <property type="match status" value="1"/>
</dbReference>
<organism evidence="5 6">
    <name type="scientific">Sphingomonas canadensis</name>
    <dbReference type="NCBI Taxonomy" id="1219257"/>
    <lineage>
        <taxon>Bacteria</taxon>
        <taxon>Pseudomonadati</taxon>
        <taxon>Pseudomonadota</taxon>
        <taxon>Alphaproteobacteria</taxon>
        <taxon>Sphingomonadales</taxon>
        <taxon>Sphingomonadaceae</taxon>
        <taxon>Sphingomonas</taxon>
    </lineage>
</organism>
<keyword evidence="6" id="KW-1185">Reference proteome</keyword>
<evidence type="ECO:0000313" key="6">
    <source>
        <dbReference type="Proteomes" id="UP001596977"/>
    </source>
</evidence>
<keyword evidence="2" id="KW-0645">Protease</keyword>
<evidence type="ECO:0000259" key="4">
    <source>
        <dbReference type="Pfam" id="PF00326"/>
    </source>
</evidence>